<protein>
    <submittedName>
        <fullName evidence="7">Polysaccharide biosynthesis protein</fullName>
    </submittedName>
</protein>
<evidence type="ECO:0000256" key="3">
    <source>
        <dbReference type="ARBA" id="ARBA00022692"/>
    </source>
</evidence>
<proteinExistence type="predicted"/>
<dbReference type="AlphaFoldDB" id="A0A7V0Z6R2"/>
<comment type="caution">
    <text evidence="7">The sequence shown here is derived from an EMBL/GenBank/DDBJ whole genome shotgun (WGS) entry which is preliminary data.</text>
</comment>
<feature type="transmembrane region" description="Helical" evidence="6">
    <location>
        <begin position="386"/>
        <end position="406"/>
    </location>
</feature>
<dbReference type="GO" id="GO:0005886">
    <property type="term" value="C:plasma membrane"/>
    <property type="evidence" value="ECO:0007669"/>
    <property type="project" value="UniProtKB-SubCell"/>
</dbReference>
<evidence type="ECO:0000256" key="1">
    <source>
        <dbReference type="ARBA" id="ARBA00004651"/>
    </source>
</evidence>
<dbReference type="EMBL" id="DSKY01000021">
    <property type="protein sequence ID" value="HDY59600.1"/>
    <property type="molecule type" value="Genomic_DNA"/>
</dbReference>
<dbReference type="PANTHER" id="PTHR30250">
    <property type="entry name" value="PST FAMILY PREDICTED COLANIC ACID TRANSPORTER"/>
    <property type="match status" value="1"/>
</dbReference>
<dbReference type="Pfam" id="PF01943">
    <property type="entry name" value="Polysacc_synt"/>
    <property type="match status" value="1"/>
</dbReference>
<keyword evidence="4 6" id="KW-1133">Transmembrane helix</keyword>
<gene>
    <name evidence="7" type="ORF">ENP86_08635</name>
</gene>
<feature type="transmembrane region" description="Helical" evidence="6">
    <location>
        <begin position="353"/>
        <end position="374"/>
    </location>
</feature>
<evidence type="ECO:0000256" key="5">
    <source>
        <dbReference type="ARBA" id="ARBA00023136"/>
    </source>
</evidence>
<feature type="transmembrane region" description="Helical" evidence="6">
    <location>
        <begin position="175"/>
        <end position="191"/>
    </location>
</feature>
<keyword evidence="3 6" id="KW-0812">Transmembrane</keyword>
<name>A0A7V0Z6R2_UNCW3</name>
<feature type="transmembrane region" description="Helical" evidence="6">
    <location>
        <begin position="279"/>
        <end position="302"/>
    </location>
</feature>
<feature type="transmembrane region" description="Helical" evidence="6">
    <location>
        <begin position="52"/>
        <end position="73"/>
    </location>
</feature>
<feature type="transmembrane region" description="Helical" evidence="6">
    <location>
        <begin position="21"/>
        <end position="40"/>
    </location>
</feature>
<sequence>MENSKVAFFDSATRTKVVKFHIIYTFVYKVLAIVLSYLLVPLTINYLNIEQYGIWMTLLSTLSWVGFFDIGLGHGLRNKLAEAVSMNDIRLAKTYVSTAFAAVTLIGLIFFLILILILPFASWNKIFNTNSISNAELLKVIFIVGFSFLLNFVLSLSNSLYYAYQEASLPSLRNILQNLIALIVIYFLIHYTSGSLFYLGICYGLSMVFSNLSLIYFFFKNHLEVKPSIKYVDITRLSEIASLGIKFFIIQIAALVIFATDNMIITQVLGPAEVTPYNVVFKLFSIITLAHGIMLAPLWSAYIDAYAKGDIQWIKNTLKKLNLLMIPIIIAVFILIIFARDIINIWVGPNIKYPNLLVVFMGVYTVISTWNNIYAYFINGIGKVELQMYSAIVAGAINIPLSIWFAKSLEMGISGVILGTIVSLSLFAILGPIQCCHIINRRHKV</sequence>
<keyword evidence="5 6" id="KW-0472">Membrane</keyword>
<dbReference type="InterPro" id="IPR050833">
    <property type="entry name" value="Poly_Biosynth_Transport"/>
</dbReference>
<keyword evidence="2" id="KW-1003">Cell membrane</keyword>
<feature type="transmembrane region" description="Helical" evidence="6">
    <location>
        <begin position="197"/>
        <end position="219"/>
    </location>
</feature>
<feature type="transmembrane region" description="Helical" evidence="6">
    <location>
        <begin position="240"/>
        <end position="259"/>
    </location>
</feature>
<dbReference type="InterPro" id="IPR002797">
    <property type="entry name" value="Polysacc_synth"/>
</dbReference>
<feature type="transmembrane region" description="Helical" evidence="6">
    <location>
        <begin position="323"/>
        <end position="347"/>
    </location>
</feature>
<accession>A0A7V0Z6R2</accession>
<feature type="transmembrane region" description="Helical" evidence="6">
    <location>
        <begin position="140"/>
        <end position="163"/>
    </location>
</feature>
<comment type="subcellular location">
    <subcellularLocation>
        <location evidence="1">Cell membrane</location>
        <topology evidence="1">Multi-pass membrane protein</topology>
    </subcellularLocation>
</comment>
<evidence type="ECO:0000256" key="2">
    <source>
        <dbReference type="ARBA" id="ARBA00022475"/>
    </source>
</evidence>
<evidence type="ECO:0000256" key="6">
    <source>
        <dbReference type="SAM" id="Phobius"/>
    </source>
</evidence>
<feature type="transmembrane region" description="Helical" evidence="6">
    <location>
        <begin position="94"/>
        <end position="120"/>
    </location>
</feature>
<evidence type="ECO:0000256" key="4">
    <source>
        <dbReference type="ARBA" id="ARBA00022989"/>
    </source>
</evidence>
<feature type="transmembrane region" description="Helical" evidence="6">
    <location>
        <begin position="412"/>
        <end position="433"/>
    </location>
</feature>
<reference evidence="7" key="1">
    <citation type="journal article" date="2020" name="mSystems">
        <title>Genome- and Community-Level Interaction Insights into Carbon Utilization and Element Cycling Functions of Hydrothermarchaeota in Hydrothermal Sediment.</title>
        <authorList>
            <person name="Zhou Z."/>
            <person name="Liu Y."/>
            <person name="Xu W."/>
            <person name="Pan J."/>
            <person name="Luo Z.H."/>
            <person name="Li M."/>
        </authorList>
    </citation>
    <scope>NUCLEOTIDE SEQUENCE [LARGE SCALE GENOMIC DNA]</scope>
    <source>
        <strain evidence="7">SpSt-258</strain>
    </source>
</reference>
<organism evidence="7">
    <name type="scientific">candidate division WOR-3 bacterium</name>
    <dbReference type="NCBI Taxonomy" id="2052148"/>
    <lineage>
        <taxon>Bacteria</taxon>
        <taxon>Bacteria division WOR-3</taxon>
    </lineage>
</organism>
<evidence type="ECO:0000313" key="7">
    <source>
        <dbReference type="EMBL" id="HDY59600.1"/>
    </source>
</evidence>
<dbReference type="PANTHER" id="PTHR30250:SF11">
    <property type="entry name" value="O-ANTIGEN TRANSPORTER-RELATED"/>
    <property type="match status" value="1"/>
</dbReference>